<dbReference type="GO" id="GO:0000400">
    <property type="term" value="F:four-way junction DNA binding"/>
    <property type="evidence" value="ECO:0007669"/>
    <property type="project" value="UniProtKB-UniRule"/>
</dbReference>
<keyword evidence="8" id="KW-0378">Hydrolase</keyword>
<feature type="domain" description="Helix-hairpin-helix DNA-binding motif class 1" evidence="7">
    <location>
        <begin position="108"/>
        <end position="127"/>
    </location>
</feature>
<dbReference type="STRING" id="142842.SAMN02745118_01645"/>
<dbReference type="Proteomes" id="UP000190625">
    <property type="component" value="Unassembled WGS sequence"/>
</dbReference>
<keyword evidence="8" id="KW-0067">ATP-binding</keyword>
<protein>
    <recommendedName>
        <fullName evidence="6">Holliday junction branch migration complex subunit RuvA</fullName>
    </recommendedName>
</protein>
<dbReference type="SMART" id="SM00278">
    <property type="entry name" value="HhH1"/>
    <property type="match status" value="2"/>
</dbReference>
<dbReference type="Gene3D" id="1.10.8.10">
    <property type="entry name" value="DNA helicase RuvA subunit, C-terminal domain"/>
    <property type="match status" value="1"/>
</dbReference>
<proteinExistence type="inferred from homology"/>
<keyword evidence="9" id="KW-1185">Reference proteome</keyword>
<name>A0A1T4MZ58_9FIRM</name>
<dbReference type="InterPro" id="IPR003583">
    <property type="entry name" value="Hlx-hairpin-Hlx_DNA-bd_motif"/>
</dbReference>
<keyword evidence="8" id="KW-0347">Helicase</keyword>
<dbReference type="InterPro" id="IPR012340">
    <property type="entry name" value="NA-bd_OB-fold"/>
</dbReference>
<reference evidence="9" key="1">
    <citation type="submission" date="2017-02" db="EMBL/GenBank/DDBJ databases">
        <authorList>
            <person name="Varghese N."/>
            <person name="Submissions S."/>
        </authorList>
    </citation>
    <scope>NUCLEOTIDE SEQUENCE [LARGE SCALE GENOMIC DNA]</scope>
    <source>
        <strain evidence="9">ATCC BAA-73</strain>
    </source>
</reference>
<keyword evidence="5 6" id="KW-0234">DNA repair</keyword>
<evidence type="ECO:0000256" key="6">
    <source>
        <dbReference type="HAMAP-Rule" id="MF_00031"/>
    </source>
</evidence>
<keyword evidence="8" id="KW-0547">Nucleotide-binding</keyword>
<dbReference type="SUPFAM" id="SSF46929">
    <property type="entry name" value="DNA helicase RuvA subunit, C-terminal domain"/>
    <property type="match status" value="1"/>
</dbReference>
<dbReference type="NCBIfam" id="TIGR00084">
    <property type="entry name" value="ruvA"/>
    <property type="match status" value="1"/>
</dbReference>
<feature type="domain" description="Helix-hairpin-helix DNA-binding motif class 1" evidence="7">
    <location>
        <begin position="73"/>
        <end position="92"/>
    </location>
</feature>
<evidence type="ECO:0000256" key="4">
    <source>
        <dbReference type="ARBA" id="ARBA00023172"/>
    </source>
</evidence>
<dbReference type="Pfam" id="PF14520">
    <property type="entry name" value="HHH_5"/>
    <property type="match status" value="1"/>
</dbReference>
<dbReference type="SUPFAM" id="SSF47781">
    <property type="entry name" value="RuvA domain 2-like"/>
    <property type="match status" value="1"/>
</dbReference>
<feature type="region of interest" description="Domain III" evidence="6">
    <location>
        <begin position="150"/>
        <end position="198"/>
    </location>
</feature>
<accession>A0A1T4MZ58</accession>
<dbReference type="GO" id="GO:0006281">
    <property type="term" value="P:DNA repair"/>
    <property type="evidence" value="ECO:0007669"/>
    <property type="project" value="UniProtKB-UniRule"/>
</dbReference>
<dbReference type="CDD" id="cd14332">
    <property type="entry name" value="UBA_RuvA_C"/>
    <property type="match status" value="1"/>
</dbReference>
<evidence type="ECO:0000256" key="5">
    <source>
        <dbReference type="ARBA" id="ARBA00023204"/>
    </source>
</evidence>
<dbReference type="Gene3D" id="1.10.150.20">
    <property type="entry name" value="5' to 3' exonuclease, C-terminal subdomain"/>
    <property type="match status" value="1"/>
</dbReference>
<gene>
    <name evidence="6" type="primary">ruvA</name>
    <name evidence="8" type="ORF">SAMN02745118_01645</name>
</gene>
<dbReference type="Gene3D" id="2.40.50.140">
    <property type="entry name" value="Nucleic acid-binding proteins"/>
    <property type="match status" value="1"/>
</dbReference>
<dbReference type="GO" id="GO:0048476">
    <property type="term" value="C:Holliday junction resolvase complex"/>
    <property type="evidence" value="ECO:0007669"/>
    <property type="project" value="UniProtKB-UniRule"/>
</dbReference>
<dbReference type="Pfam" id="PF07499">
    <property type="entry name" value="RuvA_C"/>
    <property type="match status" value="1"/>
</dbReference>
<dbReference type="InterPro" id="IPR011114">
    <property type="entry name" value="RuvA_C"/>
</dbReference>
<dbReference type="AlphaFoldDB" id="A0A1T4MZ58"/>
<keyword evidence="2 6" id="KW-0227">DNA damage</keyword>
<dbReference type="InterPro" id="IPR000085">
    <property type="entry name" value="RuvA"/>
</dbReference>
<dbReference type="GO" id="GO:0005737">
    <property type="term" value="C:cytoplasm"/>
    <property type="evidence" value="ECO:0007669"/>
    <property type="project" value="UniProtKB-SubCell"/>
</dbReference>
<dbReference type="HAMAP" id="MF_00031">
    <property type="entry name" value="DNA_HJ_migration_RuvA"/>
    <property type="match status" value="1"/>
</dbReference>
<comment type="caution">
    <text evidence="6">Lacks conserved residue(s) required for the propagation of feature annotation.</text>
</comment>
<evidence type="ECO:0000313" key="8">
    <source>
        <dbReference type="EMBL" id="SJZ72067.1"/>
    </source>
</evidence>
<comment type="similarity">
    <text evidence="6">Belongs to the RuvA family.</text>
</comment>
<comment type="domain">
    <text evidence="6">Has three domains with a flexible linker between the domains II and III and assumes an 'L' shape. Domain III is highly mobile and contacts RuvB.</text>
</comment>
<evidence type="ECO:0000256" key="3">
    <source>
        <dbReference type="ARBA" id="ARBA00023125"/>
    </source>
</evidence>
<dbReference type="GO" id="GO:0009378">
    <property type="term" value="F:four-way junction helicase activity"/>
    <property type="evidence" value="ECO:0007669"/>
    <property type="project" value="InterPro"/>
</dbReference>
<dbReference type="InterPro" id="IPR036267">
    <property type="entry name" value="RuvA_C_sf"/>
</dbReference>
<dbReference type="GO" id="GO:0005524">
    <property type="term" value="F:ATP binding"/>
    <property type="evidence" value="ECO:0007669"/>
    <property type="project" value="InterPro"/>
</dbReference>
<keyword evidence="3 6" id="KW-0238">DNA-binding</keyword>
<keyword evidence="4 6" id="KW-0233">DNA recombination</keyword>
<dbReference type="GO" id="GO:0009379">
    <property type="term" value="C:Holliday junction helicase complex"/>
    <property type="evidence" value="ECO:0007669"/>
    <property type="project" value="InterPro"/>
</dbReference>
<sequence>MIAHLQGELTKKEESYIIIDIQGVGYKVNIPFSLHNRLPEIGEEIQIHTHTYVREDRFVLYGFLKMNDLDLFTKLLGVSRIGPKGAINILSTLSVNEFKLAIAKEDIKTLKEAKGIGKKTAQRLILELKGKIDLEKVLKGENDDNDLISNSEREEAIEGLLGLGYNMREAQEAVKVACQGKEDISVEEIIKSALQSLA</sequence>
<evidence type="ECO:0000256" key="2">
    <source>
        <dbReference type="ARBA" id="ARBA00022763"/>
    </source>
</evidence>
<dbReference type="RefSeq" id="WP_078810107.1">
    <property type="nucleotide sequence ID" value="NZ_FUWM01000012.1"/>
</dbReference>
<evidence type="ECO:0000259" key="7">
    <source>
        <dbReference type="SMART" id="SM00278"/>
    </source>
</evidence>
<dbReference type="Pfam" id="PF01330">
    <property type="entry name" value="RuvA_N"/>
    <property type="match status" value="1"/>
</dbReference>
<organism evidence="8 9">
    <name type="scientific">Selenihalanaerobacter shriftii</name>
    <dbReference type="NCBI Taxonomy" id="142842"/>
    <lineage>
        <taxon>Bacteria</taxon>
        <taxon>Bacillati</taxon>
        <taxon>Bacillota</taxon>
        <taxon>Clostridia</taxon>
        <taxon>Halanaerobiales</taxon>
        <taxon>Halobacteroidaceae</taxon>
        <taxon>Selenihalanaerobacter</taxon>
    </lineage>
</organism>
<dbReference type="OrthoDB" id="5293449at2"/>
<dbReference type="GO" id="GO:0006310">
    <property type="term" value="P:DNA recombination"/>
    <property type="evidence" value="ECO:0007669"/>
    <property type="project" value="UniProtKB-UniRule"/>
</dbReference>
<keyword evidence="1 6" id="KW-0963">Cytoplasm</keyword>
<dbReference type="InterPro" id="IPR013849">
    <property type="entry name" value="DNA_helicase_Holl-junc_RuvA_I"/>
</dbReference>
<evidence type="ECO:0000256" key="1">
    <source>
        <dbReference type="ARBA" id="ARBA00022490"/>
    </source>
</evidence>
<feature type="region of interest" description="Domain I" evidence="6">
    <location>
        <begin position="1"/>
        <end position="64"/>
    </location>
</feature>
<comment type="function">
    <text evidence="6">The RuvA-RuvB-RuvC complex processes Holliday junction (HJ) DNA during genetic recombination and DNA repair, while the RuvA-RuvB complex plays an important role in the rescue of blocked DNA replication forks via replication fork reversal (RFR). RuvA specifically binds to HJ cruciform DNA, conferring on it an open structure. The RuvB hexamer acts as an ATP-dependent pump, pulling dsDNA into and through the RuvAB complex. HJ branch migration allows RuvC to scan DNA until it finds its consensus sequence, where it cleaves and resolves the cruciform DNA.</text>
</comment>
<dbReference type="SUPFAM" id="SSF50249">
    <property type="entry name" value="Nucleic acid-binding proteins"/>
    <property type="match status" value="1"/>
</dbReference>
<dbReference type="InterPro" id="IPR010994">
    <property type="entry name" value="RuvA_2-like"/>
</dbReference>
<dbReference type="EMBL" id="FUWM01000012">
    <property type="protein sequence ID" value="SJZ72067.1"/>
    <property type="molecule type" value="Genomic_DNA"/>
</dbReference>
<evidence type="ECO:0000313" key="9">
    <source>
        <dbReference type="Proteomes" id="UP000190625"/>
    </source>
</evidence>
<comment type="subunit">
    <text evidence="6">Homotetramer. Forms an RuvA(8)-RuvB(12)-Holliday junction (HJ) complex. HJ DNA is sandwiched between 2 RuvA tetramers; dsDNA enters through RuvA and exits via RuvB. An RuvB hexamer assembles on each DNA strand where it exits the tetramer. Each RuvB hexamer is contacted by two RuvA subunits (via domain III) on 2 adjacent RuvB subunits; this complex drives branch migration. In the full resolvosome a probable DNA-RuvA(4)-RuvB(12)-RuvC(2) complex forms which resolves the HJ.</text>
</comment>
<comment type="subcellular location">
    <subcellularLocation>
        <location evidence="6">Cytoplasm</location>
    </subcellularLocation>
</comment>